<evidence type="ECO:0000259" key="2">
    <source>
        <dbReference type="PROSITE" id="PS50966"/>
    </source>
</evidence>
<name>A0ABD3GQX5_9MARC</name>
<keyword evidence="1" id="KW-0479">Metal-binding</keyword>
<evidence type="ECO:0000313" key="4">
    <source>
        <dbReference type="Proteomes" id="UP001633002"/>
    </source>
</evidence>
<evidence type="ECO:0000256" key="1">
    <source>
        <dbReference type="PROSITE-ProRule" id="PRU00325"/>
    </source>
</evidence>
<reference evidence="3 4" key="1">
    <citation type="submission" date="2024-09" db="EMBL/GenBank/DDBJ databases">
        <title>Chromosome-scale assembly of Riccia sorocarpa.</title>
        <authorList>
            <person name="Paukszto L."/>
        </authorList>
    </citation>
    <scope>NUCLEOTIDE SEQUENCE [LARGE SCALE GENOMIC DNA]</scope>
    <source>
        <strain evidence="3">LP-2024</strain>
        <tissue evidence="3">Aerial parts of the thallus</tissue>
    </source>
</reference>
<dbReference type="GO" id="GO:0008270">
    <property type="term" value="F:zinc ion binding"/>
    <property type="evidence" value="ECO:0007669"/>
    <property type="project" value="UniProtKB-KW"/>
</dbReference>
<dbReference type="InterPro" id="IPR007527">
    <property type="entry name" value="Znf_SWIM"/>
</dbReference>
<dbReference type="EMBL" id="JBJQOH010000007">
    <property type="protein sequence ID" value="KAL3681632.1"/>
    <property type="molecule type" value="Genomic_DNA"/>
</dbReference>
<evidence type="ECO:0000313" key="3">
    <source>
        <dbReference type="EMBL" id="KAL3681632.1"/>
    </source>
</evidence>
<dbReference type="Proteomes" id="UP001633002">
    <property type="component" value="Unassembled WGS sequence"/>
</dbReference>
<sequence length="747" mass="85985">MATAMEVERYCQRCQRSIGIEEFSRRQRRSNVTKAEDVLRIEVETGSGLYWELRTWERSATRPNEFVATLRCACRQDRVSVNRQNSAANPRASEKRRSIQRFRCQGEFHVTLDTATALCSLTCIHLEDHDRPSWMENKFLLAALEFLDNVAEVGMRTADVYRLLRLQHHIDPEKITRAQVNYWVAEIESWRYGAGEPDQMKSSKDFIDRPENTAKGFEMLLYEGNDDFQAISFLTPFRRYVSTVKEVLTDSTFKTNDMRFEMLALIGNLSGFGVSLCYMFYLKKTIVDEATPSVTQPRGCRKGLLYDWMCKLREKGLRPAFFITDKDVGQIEAAQRAIPEMHVQLCLKHCLDAIERRMVALDKSTNPYEPSTTNIVFPFIDATWGPSVGDIVTGSICPPEYRASVKNFVAQHFNMHPLIPDLSGTERPATELHELAVYEAYTFCHERGLHRFWAYLWNEWYSPDMWKLFSRSAKPLLCMSRTTNLVEAHWRKIKHDYLNALNRPRLDRLVYLLAKNVVGDVKISLKQFQKGREFPTWWVKFRKRLVDLAERDPSDRSYYVTDVSAWSCSCSAFVSVKYLVCKHLVLGYKEQVSTEVPVFLQTYRRFEPPFYVFQSEEEFFSMQTMRSESDPWYNHPPFAEHGLPEDPANDLPEDHGVGNFDVNETEDPANGLPEGHGVGLFDLNEAAEEIIGDDNVAPEVHAEPNVAAIAARHLAEVNVGGDDESGEEEQADPDRHAYEVMVLLTLA</sequence>
<dbReference type="AlphaFoldDB" id="A0ABD3GQX5"/>
<proteinExistence type="predicted"/>
<comment type="caution">
    <text evidence="3">The sequence shown here is derived from an EMBL/GenBank/DDBJ whole genome shotgun (WGS) entry which is preliminary data.</text>
</comment>
<accession>A0ABD3GQX5</accession>
<protein>
    <recommendedName>
        <fullName evidence="2">SWIM-type domain-containing protein</fullName>
    </recommendedName>
</protein>
<keyword evidence="4" id="KW-1185">Reference proteome</keyword>
<dbReference type="PROSITE" id="PS50966">
    <property type="entry name" value="ZF_SWIM"/>
    <property type="match status" value="1"/>
</dbReference>
<keyword evidence="1" id="KW-0863">Zinc-finger</keyword>
<gene>
    <name evidence="3" type="ORF">R1sor_024588</name>
</gene>
<keyword evidence="1" id="KW-0862">Zinc</keyword>
<feature type="domain" description="SWIM-type" evidence="2">
    <location>
        <begin position="559"/>
        <end position="592"/>
    </location>
</feature>
<organism evidence="3 4">
    <name type="scientific">Riccia sorocarpa</name>
    <dbReference type="NCBI Taxonomy" id="122646"/>
    <lineage>
        <taxon>Eukaryota</taxon>
        <taxon>Viridiplantae</taxon>
        <taxon>Streptophyta</taxon>
        <taxon>Embryophyta</taxon>
        <taxon>Marchantiophyta</taxon>
        <taxon>Marchantiopsida</taxon>
        <taxon>Marchantiidae</taxon>
        <taxon>Marchantiales</taxon>
        <taxon>Ricciaceae</taxon>
        <taxon>Riccia</taxon>
    </lineage>
</organism>